<evidence type="ECO:0000313" key="1">
    <source>
        <dbReference type="EMBL" id="CEM36660.1"/>
    </source>
</evidence>
<reference evidence="1" key="1">
    <citation type="submission" date="2014-11" db="EMBL/GenBank/DDBJ databases">
        <authorList>
            <person name="Otto D Thomas"/>
            <person name="Naeem Raeece"/>
        </authorList>
    </citation>
    <scope>NUCLEOTIDE SEQUENCE</scope>
</reference>
<proteinExistence type="predicted"/>
<gene>
    <name evidence="1" type="ORF">Cvel_24051</name>
</gene>
<dbReference type="AlphaFoldDB" id="A0A0G4GZL0"/>
<accession>A0A0G4GZL0</accession>
<dbReference type="VEuPathDB" id="CryptoDB:Cvel_24051"/>
<name>A0A0G4GZL0_9ALVE</name>
<dbReference type="EMBL" id="CDMZ01001722">
    <property type="protein sequence ID" value="CEM36660.1"/>
    <property type="molecule type" value="Genomic_DNA"/>
</dbReference>
<protein>
    <submittedName>
        <fullName evidence="1">Uncharacterized protein</fullName>
    </submittedName>
</protein>
<organism evidence="1">
    <name type="scientific">Chromera velia CCMP2878</name>
    <dbReference type="NCBI Taxonomy" id="1169474"/>
    <lineage>
        <taxon>Eukaryota</taxon>
        <taxon>Sar</taxon>
        <taxon>Alveolata</taxon>
        <taxon>Colpodellida</taxon>
        <taxon>Chromeraceae</taxon>
        <taxon>Chromera</taxon>
    </lineage>
</organism>
<sequence length="331" mass="36560">MTYKHPHPDAVLRPFTNYLQPCRQVQFIPISGGKSAELQRQGLRGVETVGRITEPEFPQAEVPNEVWSAVNETPKEQKKQKVLETFHFFEKEETSNNFASLSPGEVLDVHLDGVRDGATTEAIARLSLLTPEAVSDLCLSPGRCLGNVPRLQRLLQLISLLPSCTKIRAMMVEGMKRRVCDLKPVEITHSSLRSLSLKHATQIGETLGHLGGTEAAAFVNSALVGSVGGEALYLMTSLAVSFLKNLPVPAVRSPQVTPLLRTAKALEQSKNLRLRIKMPITSFFAEVEVVMLYSEDWPESRAVRDSIVKGTPDFKQVRVPVDFDVFVGGYD</sequence>